<dbReference type="InterPro" id="IPR036942">
    <property type="entry name" value="Beta-barrel_TonB_sf"/>
</dbReference>
<dbReference type="Proteomes" id="UP000661077">
    <property type="component" value="Unassembled WGS sequence"/>
</dbReference>
<evidence type="ECO:0000313" key="15">
    <source>
        <dbReference type="EMBL" id="MBM0106765.1"/>
    </source>
</evidence>
<evidence type="ECO:0000256" key="13">
    <source>
        <dbReference type="SAM" id="SignalP"/>
    </source>
</evidence>
<name>A0ABS1X0K0_9GAMM</name>
<evidence type="ECO:0000256" key="10">
    <source>
        <dbReference type="ARBA" id="ARBA00023237"/>
    </source>
</evidence>
<dbReference type="Gene3D" id="3.55.50.30">
    <property type="match status" value="1"/>
</dbReference>
<dbReference type="Pfam" id="PF00593">
    <property type="entry name" value="TonB_dep_Rec_b-barrel"/>
    <property type="match status" value="1"/>
</dbReference>
<evidence type="ECO:0000256" key="4">
    <source>
        <dbReference type="ARBA" id="ARBA00022496"/>
    </source>
</evidence>
<keyword evidence="10 11" id="KW-0998">Cell outer membrane</keyword>
<feature type="signal peptide" evidence="13">
    <location>
        <begin position="1"/>
        <end position="34"/>
    </location>
</feature>
<dbReference type="InterPro" id="IPR012910">
    <property type="entry name" value="Plug_dom"/>
</dbReference>
<keyword evidence="6" id="KW-0408">Iron</keyword>
<dbReference type="SUPFAM" id="SSF56935">
    <property type="entry name" value="Porins"/>
    <property type="match status" value="1"/>
</dbReference>
<keyword evidence="15" id="KW-0675">Receptor</keyword>
<dbReference type="InterPro" id="IPR011662">
    <property type="entry name" value="Secretin/TonB_short_N"/>
</dbReference>
<dbReference type="PROSITE" id="PS52016">
    <property type="entry name" value="TONB_DEPENDENT_REC_3"/>
    <property type="match status" value="1"/>
</dbReference>
<keyword evidence="2 11" id="KW-0813">Transport</keyword>
<dbReference type="RefSeq" id="WP_203168880.1">
    <property type="nucleotide sequence ID" value="NZ_JAEVLS010000004.1"/>
</dbReference>
<keyword evidence="16" id="KW-1185">Reference proteome</keyword>
<reference evidence="15 16" key="1">
    <citation type="journal article" date="2021" name="Int. J. Syst. Evol. Microbiol.">
        <title>Steroidobacter gossypii sp. nov., isolated from soil of cotton cropping field.</title>
        <authorList>
            <person name="Huang R."/>
            <person name="Yang S."/>
            <person name="Zhen C."/>
            <person name="Liu W."/>
        </authorList>
    </citation>
    <scope>NUCLEOTIDE SEQUENCE [LARGE SCALE GENOMIC DNA]</scope>
    <source>
        <strain evidence="15 16">S1-65</strain>
    </source>
</reference>
<evidence type="ECO:0000256" key="7">
    <source>
        <dbReference type="ARBA" id="ARBA00023065"/>
    </source>
</evidence>
<dbReference type="InterPro" id="IPR039426">
    <property type="entry name" value="TonB-dep_rcpt-like"/>
</dbReference>
<keyword evidence="3 11" id="KW-1134">Transmembrane beta strand</keyword>
<evidence type="ECO:0000259" key="14">
    <source>
        <dbReference type="SMART" id="SM00965"/>
    </source>
</evidence>
<evidence type="ECO:0000256" key="9">
    <source>
        <dbReference type="ARBA" id="ARBA00023136"/>
    </source>
</evidence>
<evidence type="ECO:0000256" key="12">
    <source>
        <dbReference type="RuleBase" id="RU003357"/>
    </source>
</evidence>
<dbReference type="InterPro" id="IPR000531">
    <property type="entry name" value="Beta-barrel_TonB"/>
</dbReference>
<dbReference type="SMART" id="SM00965">
    <property type="entry name" value="STN"/>
    <property type="match status" value="1"/>
</dbReference>
<evidence type="ECO:0000256" key="3">
    <source>
        <dbReference type="ARBA" id="ARBA00022452"/>
    </source>
</evidence>
<comment type="caution">
    <text evidence="15">The sequence shown here is derived from an EMBL/GenBank/DDBJ whole genome shotgun (WGS) entry which is preliminary data.</text>
</comment>
<dbReference type="Pfam" id="PF07715">
    <property type="entry name" value="Plug"/>
    <property type="match status" value="1"/>
</dbReference>
<dbReference type="Pfam" id="PF07660">
    <property type="entry name" value="STN"/>
    <property type="match status" value="1"/>
</dbReference>
<gene>
    <name evidence="15" type="ORF">JM946_18690</name>
</gene>
<dbReference type="PANTHER" id="PTHR32552:SF81">
    <property type="entry name" value="TONB-DEPENDENT OUTER MEMBRANE RECEPTOR"/>
    <property type="match status" value="1"/>
</dbReference>
<keyword evidence="9 11" id="KW-0472">Membrane</keyword>
<protein>
    <submittedName>
        <fullName evidence="15">TonB-dependent receptor</fullName>
    </submittedName>
</protein>
<keyword evidence="8 12" id="KW-0798">TonB box</keyword>
<evidence type="ECO:0000256" key="11">
    <source>
        <dbReference type="PROSITE-ProRule" id="PRU01360"/>
    </source>
</evidence>
<evidence type="ECO:0000256" key="2">
    <source>
        <dbReference type="ARBA" id="ARBA00022448"/>
    </source>
</evidence>
<comment type="similarity">
    <text evidence="11 12">Belongs to the TonB-dependent receptor family.</text>
</comment>
<feature type="chain" id="PRO_5045519959" evidence="13">
    <location>
        <begin position="35"/>
        <end position="905"/>
    </location>
</feature>
<keyword evidence="5 11" id="KW-0812">Transmembrane</keyword>
<evidence type="ECO:0000256" key="8">
    <source>
        <dbReference type="ARBA" id="ARBA00023077"/>
    </source>
</evidence>
<dbReference type="Gene3D" id="2.40.170.20">
    <property type="entry name" value="TonB-dependent receptor, beta-barrel domain"/>
    <property type="match status" value="1"/>
</dbReference>
<evidence type="ECO:0000313" key="16">
    <source>
        <dbReference type="Proteomes" id="UP000661077"/>
    </source>
</evidence>
<organism evidence="15 16">
    <name type="scientific">Steroidobacter gossypii</name>
    <dbReference type="NCBI Taxonomy" id="2805490"/>
    <lineage>
        <taxon>Bacteria</taxon>
        <taxon>Pseudomonadati</taxon>
        <taxon>Pseudomonadota</taxon>
        <taxon>Gammaproteobacteria</taxon>
        <taxon>Steroidobacterales</taxon>
        <taxon>Steroidobacteraceae</taxon>
        <taxon>Steroidobacter</taxon>
    </lineage>
</organism>
<evidence type="ECO:0000256" key="5">
    <source>
        <dbReference type="ARBA" id="ARBA00022692"/>
    </source>
</evidence>
<keyword evidence="13" id="KW-0732">Signal</keyword>
<keyword evidence="4" id="KW-0410">Iron transport</keyword>
<comment type="subcellular location">
    <subcellularLocation>
        <location evidence="1 11">Cell outer membrane</location>
        <topology evidence="1 11">Multi-pass membrane protein</topology>
    </subcellularLocation>
</comment>
<accession>A0ABS1X0K0</accession>
<sequence length="905" mass="98028">MSVTTSKQRCFLRRATSAVCAAVIVALSPVYAGAAEPVYELNIPSTDLGDALRAFGTVSDTQILFAPDLVHGRRSVALRGKLSITQAMDQLLSNTELTYRRTASNVILITQAKKVDQPRLAQIVAPPVGPPVATPADFGIVEEVIVTAGKRAENIQDVPASVLVVTQSALERATVRDFDDIVKVAPSVTITKTSQPGNNSINIRGIGTYAYSIATEPSVAVVIDDVPQAFQAAAFAALVDVQQIEVLRGPQNTLFGKSASAGVINITTQPPTDEFTARVDAMATDDGEQRYAGTVSGPISDTLKFRLAANASDYRGNVRNLATGNWLNGQRDTTLRGKLVWTPTEDWTVTLSPYYTETDASCCAGAEYFVSPGSTTGGAATGPGRIPMSEFLAGITPGPDNRRLRMDVDAQGDAEDYGAGLKIVRRFGDFTLASITSYDRYELIDRQDTDSTDIDFSVYQPISPPGGSANGGFFEINSTTQEFRLTSPEQRLRYVAGAFFSDTRSRRYFVRGSNTLDDYNVAEAPSRTPPNLPTTNSTTYARYLSTARATNYALFGQGNYGLTDSLDLLVGLRLNREEIEYTFYDLGNDLTFGSPKCSNTSPSGLRIQTCNHDTSVTGRLGFQYRFTPDIMTFVTYSRGYKGLAYDLTSTLTTRSLVGGVPLADAIAANQPVPPETVDSYEIGFKGSFFDQRLIWNMTAFHMIFAGFQAQSRDQTLNQNLLNSIGKVTSEGVETEIAARFGNFTVNGGGAYNRAVMQDFPNAGCFPRQTAAEGCVGGVQDLSGKPLFNVPKWNLNANLQYDIPLGDSAWNAFVTAGCRWQTEVVFNLLQDPDSVQGDYGIANLAAGLRSERWKLTGFVNNVFDKSYALTMGRSANINVPAGGNAINWKPGRDSARYFGLRASFNF</sequence>
<proteinExistence type="inferred from homology"/>
<dbReference type="EMBL" id="JAEVLS010000004">
    <property type="protein sequence ID" value="MBM0106765.1"/>
    <property type="molecule type" value="Genomic_DNA"/>
</dbReference>
<dbReference type="PANTHER" id="PTHR32552">
    <property type="entry name" value="FERRICHROME IRON RECEPTOR-RELATED"/>
    <property type="match status" value="1"/>
</dbReference>
<evidence type="ECO:0000256" key="6">
    <source>
        <dbReference type="ARBA" id="ARBA00023004"/>
    </source>
</evidence>
<evidence type="ECO:0000256" key="1">
    <source>
        <dbReference type="ARBA" id="ARBA00004571"/>
    </source>
</evidence>
<feature type="domain" description="Secretin/TonB short N-terminal" evidence="14">
    <location>
        <begin position="61"/>
        <end position="112"/>
    </location>
</feature>
<keyword evidence="7" id="KW-0406">Ion transport</keyword>